<dbReference type="CDD" id="cd00093">
    <property type="entry name" value="HTH_XRE"/>
    <property type="match status" value="1"/>
</dbReference>
<organism evidence="2 3">
    <name type="scientific">Bradyrhizobium lablabi</name>
    <dbReference type="NCBI Taxonomy" id="722472"/>
    <lineage>
        <taxon>Bacteria</taxon>
        <taxon>Pseudomonadati</taxon>
        <taxon>Pseudomonadota</taxon>
        <taxon>Alphaproteobacteria</taxon>
        <taxon>Hyphomicrobiales</taxon>
        <taxon>Nitrobacteraceae</taxon>
        <taxon>Bradyrhizobium</taxon>
    </lineage>
</organism>
<evidence type="ECO:0000313" key="3">
    <source>
        <dbReference type="Proteomes" id="UP000189935"/>
    </source>
</evidence>
<dbReference type="Pfam" id="PF17765">
    <property type="entry name" value="MLTR_LBD"/>
    <property type="match status" value="1"/>
</dbReference>
<evidence type="ECO:0000259" key="1">
    <source>
        <dbReference type="PROSITE" id="PS50943"/>
    </source>
</evidence>
<dbReference type="Proteomes" id="UP000189935">
    <property type="component" value="Chromosome I"/>
</dbReference>
<dbReference type="Gene3D" id="1.10.260.40">
    <property type="entry name" value="lambda repressor-like DNA-binding domains"/>
    <property type="match status" value="1"/>
</dbReference>
<dbReference type="InterPro" id="IPR010982">
    <property type="entry name" value="Lambda_DNA-bd_dom_sf"/>
</dbReference>
<reference evidence="2 3" key="1">
    <citation type="submission" date="2016-11" db="EMBL/GenBank/DDBJ databases">
        <authorList>
            <person name="Jaros S."/>
            <person name="Januszkiewicz K."/>
            <person name="Wedrychowicz H."/>
        </authorList>
    </citation>
    <scope>NUCLEOTIDE SEQUENCE [LARGE SCALE GENOMIC DNA]</scope>
    <source>
        <strain evidence="2 3">GAS499</strain>
    </source>
</reference>
<dbReference type="Gene3D" id="3.30.450.180">
    <property type="match status" value="1"/>
</dbReference>
<dbReference type="Pfam" id="PF13560">
    <property type="entry name" value="HTH_31"/>
    <property type="match status" value="1"/>
</dbReference>
<sequence>MGHSQDNYRGTKYPTIHSALRQQALGEFLRKHRELVAEPAGEKQLGERRRRTSGLRREEVAQMAAISSTWYTRLEQGKEVTPSGAALGRIADVLRLTPAERAYLFELARRVDQNDGSNHADERARKTLESCVHVISCPACVLDGYWTPLSWNDEMANLFPRWLKGPENNLLRYMFLDLDVRTLVPDWELRARRLLALFRADYGRHIDDPKMLDLVRELSEESEHFQRFWKEQRVLFWDAIEKTYHHPELGLLKFYQTTLIPATDPTLKLVVLHPCR</sequence>
<dbReference type="SUPFAM" id="SSF47413">
    <property type="entry name" value="lambda repressor-like DNA-binding domains"/>
    <property type="match status" value="1"/>
</dbReference>
<dbReference type="PANTHER" id="PTHR35010:SF2">
    <property type="entry name" value="BLL4672 PROTEIN"/>
    <property type="match status" value="1"/>
</dbReference>
<dbReference type="InterPro" id="IPR041413">
    <property type="entry name" value="MLTR_LBD"/>
</dbReference>
<dbReference type="AlphaFoldDB" id="A0A1M6W0S1"/>
<proteinExistence type="predicted"/>
<dbReference type="SMART" id="SM00530">
    <property type="entry name" value="HTH_XRE"/>
    <property type="match status" value="1"/>
</dbReference>
<dbReference type="InterPro" id="IPR001387">
    <property type="entry name" value="Cro/C1-type_HTH"/>
</dbReference>
<name>A0A1M6W0S1_9BRAD</name>
<dbReference type="PROSITE" id="PS50943">
    <property type="entry name" value="HTH_CROC1"/>
    <property type="match status" value="1"/>
</dbReference>
<accession>A0A1M6W0S1</accession>
<gene>
    <name evidence="2" type="ORF">SAMN05444159_4411</name>
</gene>
<evidence type="ECO:0000313" key="2">
    <source>
        <dbReference type="EMBL" id="SHK87206.1"/>
    </source>
</evidence>
<feature type="domain" description="HTH cro/C1-type" evidence="1">
    <location>
        <begin position="54"/>
        <end position="101"/>
    </location>
</feature>
<protein>
    <submittedName>
        <fullName evidence="2">Helix-turn-helix domain-containing protein</fullName>
    </submittedName>
</protein>
<dbReference type="EMBL" id="LT670844">
    <property type="protein sequence ID" value="SHK87206.1"/>
    <property type="molecule type" value="Genomic_DNA"/>
</dbReference>
<dbReference type="PANTHER" id="PTHR35010">
    <property type="entry name" value="BLL4672 PROTEIN-RELATED"/>
    <property type="match status" value="1"/>
</dbReference>
<dbReference type="GO" id="GO:0003677">
    <property type="term" value="F:DNA binding"/>
    <property type="evidence" value="ECO:0007669"/>
    <property type="project" value="InterPro"/>
</dbReference>
<dbReference type="RefSeq" id="WP_283807536.1">
    <property type="nucleotide sequence ID" value="NZ_LT670844.1"/>
</dbReference>